<evidence type="ECO:0000256" key="4">
    <source>
        <dbReference type="SAM" id="MobiDB-lite"/>
    </source>
</evidence>
<feature type="region of interest" description="Disordered" evidence="4">
    <location>
        <begin position="117"/>
        <end position="161"/>
    </location>
</feature>
<dbReference type="CDD" id="cd01852">
    <property type="entry name" value="AIG1"/>
    <property type="match status" value="1"/>
</dbReference>
<dbReference type="EMBL" id="JAFHDT010000011">
    <property type="protein sequence ID" value="KAI7804105.1"/>
    <property type="molecule type" value="Genomic_DNA"/>
</dbReference>
<dbReference type="SUPFAM" id="SSF52540">
    <property type="entry name" value="P-loop containing nucleoside triphosphate hydrolases"/>
    <property type="match status" value="1"/>
</dbReference>
<name>A0A9W7WLT6_TRIRA</name>
<feature type="domain" description="AIG1-type G" evidence="5">
    <location>
        <begin position="271"/>
        <end position="466"/>
    </location>
</feature>
<evidence type="ECO:0000259" key="5">
    <source>
        <dbReference type="PROSITE" id="PS51720"/>
    </source>
</evidence>
<dbReference type="FunFam" id="3.40.50.300:FF:000366">
    <property type="entry name" value="GTPase, IMAP family member 2"/>
    <property type="match status" value="1"/>
</dbReference>
<evidence type="ECO:0000313" key="6">
    <source>
        <dbReference type="EMBL" id="KAI7804105.1"/>
    </source>
</evidence>
<dbReference type="GO" id="GO:0005525">
    <property type="term" value="F:GTP binding"/>
    <property type="evidence" value="ECO:0007669"/>
    <property type="project" value="UniProtKB-KW"/>
</dbReference>
<keyword evidence="3" id="KW-0342">GTP-binding</keyword>
<dbReference type="PANTHER" id="PTHR10903">
    <property type="entry name" value="GTPASE, IMAP FAMILY MEMBER-RELATED"/>
    <property type="match status" value="1"/>
</dbReference>
<dbReference type="Gene3D" id="3.40.50.300">
    <property type="entry name" value="P-loop containing nucleotide triphosphate hydrolases"/>
    <property type="match status" value="1"/>
</dbReference>
<evidence type="ECO:0000256" key="3">
    <source>
        <dbReference type="ARBA" id="ARBA00023134"/>
    </source>
</evidence>
<reference evidence="6" key="1">
    <citation type="submission" date="2021-02" db="EMBL/GenBank/DDBJ databases">
        <title>Comparative genomics reveals that relaxation of natural selection precedes convergent phenotypic evolution of cavefish.</title>
        <authorList>
            <person name="Peng Z."/>
        </authorList>
    </citation>
    <scope>NUCLEOTIDE SEQUENCE</scope>
    <source>
        <tissue evidence="6">Muscle</tissue>
    </source>
</reference>
<feature type="region of interest" description="Disordered" evidence="4">
    <location>
        <begin position="1"/>
        <end position="104"/>
    </location>
</feature>
<keyword evidence="7" id="KW-1185">Reference proteome</keyword>
<evidence type="ECO:0000313" key="7">
    <source>
        <dbReference type="Proteomes" id="UP001059041"/>
    </source>
</evidence>
<evidence type="ECO:0000256" key="2">
    <source>
        <dbReference type="ARBA" id="ARBA00022741"/>
    </source>
</evidence>
<organism evidence="6 7">
    <name type="scientific">Triplophysa rosa</name>
    <name type="common">Cave loach</name>
    <dbReference type="NCBI Taxonomy" id="992332"/>
    <lineage>
        <taxon>Eukaryota</taxon>
        <taxon>Metazoa</taxon>
        <taxon>Chordata</taxon>
        <taxon>Craniata</taxon>
        <taxon>Vertebrata</taxon>
        <taxon>Euteleostomi</taxon>
        <taxon>Actinopterygii</taxon>
        <taxon>Neopterygii</taxon>
        <taxon>Teleostei</taxon>
        <taxon>Ostariophysi</taxon>
        <taxon>Cypriniformes</taxon>
        <taxon>Nemacheilidae</taxon>
        <taxon>Triplophysa</taxon>
    </lineage>
</organism>
<dbReference type="InterPro" id="IPR006703">
    <property type="entry name" value="G_AIG1"/>
</dbReference>
<evidence type="ECO:0000256" key="1">
    <source>
        <dbReference type="ARBA" id="ARBA00008535"/>
    </source>
</evidence>
<dbReference type="InterPro" id="IPR045058">
    <property type="entry name" value="GIMA/IAN/Toc"/>
</dbReference>
<keyword evidence="2" id="KW-0547">Nucleotide-binding</keyword>
<dbReference type="InterPro" id="IPR027417">
    <property type="entry name" value="P-loop_NTPase"/>
</dbReference>
<dbReference type="AlphaFoldDB" id="A0A9W7WLT6"/>
<dbReference type="PROSITE" id="PS51720">
    <property type="entry name" value="G_AIG1"/>
    <property type="match status" value="1"/>
</dbReference>
<dbReference type="PANTHER" id="PTHR10903:SF186">
    <property type="entry name" value="GTPASE IMAP FAMILY MEMBER 4-LIKE-RELATED"/>
    <property type="match status" value="1"/>
</dbReference>
<gene>
    <name evidence="6" type="ORF">IRJ41_024610</name>
</gene>
<comment type="similarity">
    <text evidence="1">Belongs to the TRAFAC class TrmE-Era-EngA-EngB-Septin-like GTPase superfamily. AIG1/Toc34/Toc159-like paraseptin GTPase family. IAN subfamily.</text>
</comment>
<accession>A0A9W7WLT6</accession>
<dbReference type="Pfam" id="PF04548">
    <property type="entry name" value="AIG1"/>
    <property type="match status" value="1"/>
</dbReference>
<comment type="caution">
    <text evidence="6">The sequence shown here is derived from an EMBL/GenBank/DDBJ whole genome shotgun (WGS) entry which is preliminary data.</text>
</comment>
<protein>
    <recommendedName>
        <fullName evidence="5">AIG1-type G domain-containing protein</fullName>
    </recommendedName>
</protein>
<sequence>MREREEDERKRREKHEEQLREKQEELEKMRQKIEKEREEEREEERQQRDEEREKLRREKEEKEREYQEKKTETMKRYEQLERKRKEMWERKQREDDERRAEERKRWRKRIDDIKREQQEEIKRRETQERERKEREEEERKEIKEEHERRIKEMKKKHEDEARKQAEEINEFKKKNDQVNKIRKHLEELKDHHELLEEFYKLLNDENRHRKAEKKDSETSTDNILVSKDQHYSLEAQIKSEQSTTMSNNLRQRGPLVTHQLPENAAAVGVQNNERNIVLLGKTGVGKSSVANTILGENRFKCGRSLSSVTNESTSESIVIDDRNLSVIDTPGFFGNTLSEEQLAREFARSVYLSAPGVHAFLFVVPFGRFTEQEEDILNRVQKVFGGNVLKHVIILFTYGDECDLATVESEIGQNEVVKRVIKRCQGYHIFNNRNLNDRQQVTDLLQKIDTMNVNGYYTDEMYEWAQKNTFEKFWYYFKQFFIAVVEYLREKINSFSRELFQQTRFAYGPV</sequence>
<proteinExistence type="inferred from homology"/>
<dbReference type="Proteomes" id="UP001059041">
    <property type="component" value="Linkage Group LG11"/>
</dbReference>